<evidence type="ECO:0000259" key="8">
    <source>
        <dbReference type="Pfam" id="PF13184"/>
    </source>
</evidence>
<dbReference type="GO" id="GO:0003723">
    <property type="term" value="F:RNA binding"/>
    <property type="evidence" value="ECO:0007669"/>
    <property type="project" value="UniProtKB-KW"/>
</dbReference>
<keyword evidence="11" id="KW-1185">Reference proteome</keyword>
<dbReference type="SUPFAM" id="SSF69705">
    <property type="entry name" value="Transcription factor NusA, N-terminal domain"/>
    <property type="match status" value="1"/>
</dbReference>
<evidence type="ECO:0000313" key="11">
    <source>
        <dbReference type="Proteomes" id="UP000004978"/>
    </source>
</evidence>
<evidence type="ECO:0000259" key="9">
    <source>
        <dbReference type="Pfam" id="PF26594"/>
    </source>
</evidence>
<keyword evidence="3" id="KW-0694">RNA-binding</keyword>
<dbReference type="Pfam" id="PF13184">
    <property type="entry name" value="KH_NusA_1st"/>
    <property type="match status" value="1"/>
</dbReference>
<keyword evidence="6" id="KW-0175">Coiled coil</keyword>
<organism evidence="10 11">
    <name type="scientific">Mycoplasmopsis columbina SF7</name>
    <dbReference type="NCBI Taxonomy" id="1037410"/>
    <lineage>
        <taxon>Bacteria</taxon>
        <taxon>Bacillati</taxon>
        <taxon>Mycoplasmatota</taxon>
        <taxon>Mycoplasmoidales</taxon>
        <taxon>Metamycoplasmataceae</taxon>
        <taxon>Mycoplasmopsis</taxon>
    </lineage>
</organism>
<dbReference type="RefSeq" id="WP_006608438.1">
    <property type="nucleotide sequence ID" value="NZ_AFXA01000005.1"/>
</dbReference>
<keyword evidence="10" id="KW-0251">Elongation factor</keyword>
<dbReference type="Pfam" id="PF26594">
    <property type="entry name" value="KH_NusA_2nd"/>
    <property type="match status" value="1"/>
</dbReference>
<evidence type="ECO:0000256" key="1">
    <source>
        <dbReference type="ARBA" id="ARBA00022472"/>
    </source>
</evidence>
<dbReference type="InterPro" id="IPR030842">
    <property type="entry name" value="TF_NusA_bacterial"/>
</dbReference>
<dbReference type="SUPFAM" id="SSF54814">
    <property type="entry name" value="Prokaryotic type KH domain (KH-domain type II)"/>
    <property type="match status" value="2"/>
</dbReference>
<dbReference type="InterPro" id="IPR009019">
    <property type="entry name" value="KH_sf_prok-type"/>
</dbReference>
<dbReference type="Pfam" id="PF08529">
    <property type="entry name" value="NusA_N"/>
    <property type="match status" value="1"/>
</dbReference>
<keyword evidence="4" id="KW-0805">Transcription regulation</keyword>
<evidence type="ECO:0000256" key="6">
    <source>
        <dbReference type="SAM" id="Coils"/>
    </source>
</evidence>
<dbReference type="InterPro" id="IPR013735">
    <property type="entry name" value="TF_NusA_N"/>
</dbReference>
<dbReference type="eggNOG" id="COG0195">
    <property type="taxonomic scope" value="Bacteria"/>
</dbReference>
<dbReference type="InterPro" id="IPR012340">
    <property type="entry name" value="NA-bd_OB-fold"/>
</dbReference>
<feature type="domain" description="Transcription factor NusA N-terminal" evidence="7">
    <location>
        <begin position="18"/>
        <end position="118"/>
    </location>
</feature>
<gene>
    <name evidence="10" type="primary">nusA</name>
    <name evidence="10" type="ORF">MCSF7_03148</name>
</gene>
<dbReference type="GO" id="GO:0005829">
    <property type="term" value="C:cytosol"/>
    <property type="evidence" value="ECO:0007669"/>
    <property type="project" value="TreeGrafter"/>
</dbReference>
<name>F9UJH1_9BACT</name>
<keyword evidence="2" id="KW-0963">Cytoplasm</keyword>
<dbReference type="PANTHER" id="PTHR22648:SF0">
    <property type="entry name" value="TRANSCRIPTION TERMINATION_ANTITERMINATION PROTEIN NUSA"/>
    <property type="match status" value="1"/>
</dbReference>
<evidence type="ECO:0000256" key="4">
    <source>
        <dbReference type="ARBA" id="ARBA00023015"/>
    </source>
</evidence>
<dbReference type="InterPro" id="IPR036555">
    <property type="entry name" value="NusA_N_sf"/>
</dbReference>
<dbReference type="Gene3D" id="3.30.300.20">
    <property type="match status" value="2"/>
</dbReference>
<proteinExistence type="predicted"/>
<keyword evidence="1" id="KW-0806">Transcription termination</keyword>
<dbReference type="GO" id="GO:0006353">
    <property type="term" value="P:DNA-templated transcription termination"/>
    <property type="evidence" value="ECO:0007669"/>
    <property type="project" value="UniProtKB-KW"/>
</dbReference>
<feature type="domain" description="Transcription factor NusA first KH" evidence="8">
    <location>
        <begin position="229"/>
        <end position="307"/>
    </location>
</feature>
<dbReference type="GO" id="GO:0003746">
    <property type="term" value="F:translation elongation factor activity"/>
    <property type="evidence" value="ECO:0007669"/>
    <property type="project" value="UniProtKB-KW"/>
</dbReference>
<evidence type="ECO:0000313" key="10">
    <source>
        <dbReference type="EMBL" id="EGV00514.1"/>
    </source>
</evidence>
<dbReference type="Proteomes" id="UP000004978">
    <property type="component" value="Unassembled WGS sequence"/>
</dbReference>
<dbReference type="PANTHER" id="PTHR22648">
    <property type="entry name" value="TRANSCRIPTION TERMINATION FACTOR NUSA"/>
    <property type="match status" value="1"/>
</dbReference>
<dbReference type="GO" id="GO:0031564">
    <property type="term" value="P:transcription antitermination"/>
    <property type="evidence" value="ECO:0007669"/>
    <property type="project" value="InterPro"/>
</dbReference>
<evidence type="ECO:0000256" key="3">
    <source>
        <dbReference type="ARBA" id="ARBA00022884"/>
    </source>
</evidence>
<dbReference type="InterPro" id="IPR058582">
    <property type="entry name" value="KH_NusA_2nd"/>
</dbReference>
<evidence type="ECO:0000259" key="7">
    <source>
        <dbReference type="Pfam" id="PF08529"/>
    </source>
</evidence>
<protein>
    <submittedName>
        <fullName evidence="10">Transcription elongation factor NusA</fullName>
    </submittedName>
</protein>
<dbReference type="GO" id="GO:0003700">
    <property type="term" value="F:DNA-binding transcription factor activity"/>
    <property type="evidence" value="ECO:0007669"/>
    <property type="project" value="InterPro"/>
</dbReference>
<dbReference type="InterPro" id="IPR025249">
    <property type="entry name" value="TF_NusA_KH_1st"/>
</dbReference>
<feature type="domain" description="NusA-like second KH" evidence="9">
    <location>
        <begin position="311"/>
        <end position="381"/>
    </location>
</feature>
<dbReference type="Gene3D" id="2.40.50.140">
    <property type="entry name" value="Nucleic acid-binding proteins"/>
    <property type="match status" value="1"/>
</dbReference>
<dbReference type="EMBL" id="AFXA01000005">
    <property type="protein sequence ID" value="EGV00514.1"/>
    <property type="molecule type" value="Genomic_DNA"/>
</dbReference>
<dbReference type="Gene3D" id="3.30.1480.10">
    <property type="entry name" value="NusA, N-terminal domain"/>
    <property type="match status" value="1"/>
</dbReference>
<accession>F9UJH1</accession>
<evidence type="ECO:0000256" key="2">
    <source>
        <dbReference type="ARBA" id="ARBA00022490"/>
    </source>
</evidence>
<keyword evidence="10" id="KW-0648">Protein biosynthesis</keyword>
<evidence type="ECO:0000256" key="5">
    <source>
        <dbReference type="ARBA" id="ARBA00023163"/>
    </source>
</evidence>
<keyword evidence="5" id="KW-0804">Transcription</keyword>
<dbReference type="InterPro" id="IPR015946">
    <property type="entry name" value="KH_dom-like_a/b"/>
</dbReference>
<sequence>MSKIKSPTNDKDYSKLLYKSIKLYSETTKLPLEKMIEIFNEETTKIINKKIDPDAVILFEVDEKKEMVNSYNANCLVVEDEEFENLDDASFALFNISLTDAKKNNKNVQVGDWVKTKINLNVLAEDPEHKNVLKIILQSLIHGIKTFQKTVIFEKYSKLIGEKIWVECTSKNNDGSWNVKVKDDNATAHLPHQMISKNRDIQPGQRLEVVIEDVKETSKLSQIRVSLDSPKMVEKELMENIPEIAEGLIEIVKIYRSPGERTKVAVRKTNKSEAAFDLQGAIIGAQGERIKKVSEKLNNERIDIIEYSSDIKQYIINAMSPGKIVDVVAKKNDDKNKHYYVIVEDDNAKLTVAIGSKGINVKLASNLTETFLDVKSTKAADELGLIYDKSNIGKLDAKVEKVVERKLPKRKSRPFETTHVTMASFDNDVAAFELEEQETLNMNSDWDFEELFTKYNEKISEINKVEDNDQELKEELVKETKQDIEDYKKAKKVVIEDFKVDSDLANFGLDGDIDLSEFDDEDWN</sequence>
<comment type="caution">
    <text evidence="10">The sequence shown here is derived from an EMBL/GenBank/DDBJ whole genome shotgun (WGS) entry which is preliminary data.</text>
</comment>
<dbReference type="STRING" id="1037410.MCSF7_03148"/>
<dbReference type="AlphaFoldDB" id="F9UJH1"/>
<reference evidence="10 11" key="1">
    <citation type="journal article" date="2013" name="Genome Announc.">
        <title>Genome Sequence of Mycoplasma columbinum Strain SF7.</title>
        <authorList>
            <person name="Guo Z."/>
            <person name="Xu X."/>
            <person name="Zheng Q."/>
            <person name="Li T."/>
            <person name="Kuang S."/>
            <person name="Zhang Z."/>
            <person name="Chen Y."/>
            <person name="Lu X."/>
            <person name="Zhou R."/>
            <person name="Bi D."/>
            <person name="Jin H."/>
        </authorList>
    </citation>
    <scope>NUCLEOTIDE SEQUENCE [LARGE SCALE GENOMIC DNA]</scope>
    <source>
        <strain evidence="10 11">SF7</strain>
    </source>
</reference>
<feature type="coiled-coil region" evidence="6">
    <location>
        <begin position="455"/>
        <end position="497"/>
    </location>
</feature>